<keyword evidence="2 5" id="KW-0697">Rotamase</keyword>
<dbReference type="GO" id="GO:0005737">
    <property type="term" value="C:cytoplasm"/>
    <property type="evidence" value="ECO:0007669"/>
    <property type="project" value="TreeGrafter"/>
</dbReference>
<dbReference type="PANTHER" id="PTHR10516">
    <property type="entry name" value="PEPTIDYL-PROLYL CIS-TRANS ISOMERASE"/>
    <property type="match status" value="1"/>
</dbReference>
<organism evidence="7 8">
    <name type="scientific">Orbilia ellipsospora</name>
    <dbReference type="NCBI Taxonomy" id="2528407"/>
    <lineage>
        <taxon>Eukaryota</taxon>
        <taxon>Fungi</taxon>
        <taxon>Dikarya</taxon>
        <taxon>Ascomycota</taxon>
        <taxon>Pezizomycotina</taxon>
        <taxon>Orbiliomycetes</taxon>
        <taxon>Orbiliales</taxon>
        <taxon>Orbiliaceae</taxon>
        <taxon>Orbilia</taxon>
    </lineage>
</organism>
<dbReference type="Gene3D" id="3.10.50.40">
    <property type="match status" value="1"/>
</dbReference>
<evidence type="ECO:0000256" key="2">
    <source>
        <dbReference type="ARBA" id="ARBA00023110"/>
    </source>
</evidence>
<keyword evidence="3 5" id="KW-0413">Isomerase</keyword>
<dbReference type="PANTHER" id="PTHR10516:SF443">
    <property type="entry name" value="FK506-BINDING PROTEIN 59-RELATED"/>
    <property type="match status" value="1"/>
</dbReference>
<dbReference type="InterPro" id="IPR001179">
    <property type="entry name" value="PPIase_FKBP_dom"/>
</dbReference>
<dbReference type="EC" id="5.2.1.8" evidence="5"/>
<keyword evidence="8" id="KW-1185">Reference proteome</keyword>
<reference evidence="7 8" key="1">
    <citation type="submission" date="2019-10" db="EMBL/GenBank/DDBJ databases">
        <authorList>
            <person name="Palmer J.M."/>
        </authorList>
    </citation>
    <scope>NUCLEOTIDE SEQUENCE [LARGE SCALE GENOMIC DNA]</scope>
    <source>
        <strain evidence="7 8">TWF694</strain>
    </source>
</reference>
<dbReference type="Proteomes" id="UP001365542">
    <property type="component" value="Unassembled WGS sequence"/>
</dbReference>
<dbReference type="EMBL" id="JAVHJO010000005">
    <property type="protein sequence ID" value="KAK6540079.1"/>
    <property type="molecule type" value="Genomic_DNA"/>
</dbReference>
<evidence type="ECO:0000256" key="1">
    <source>
        <dbReference type="ARBA" id="ARBA00000971"/>
    </source>
</evidence>
<evidence type="ECO:0000256" key="3">
    <source>
        <dbReference type="ARBA" id="ARBA00023235"/>
    </source>
</evidence>
<comment type="catalytic activity">
    <reaction evidence="1 5">
        <text>[protein]-peptidylproline (omega=180) = [protein]-peptidylproline (omega=0)</text>
        <dbReference type="Rhea" id="RHEA:16237"/>
        <dbReference type="Rhea" id="RHEA-COMP:10747"/>
        <dbReference type="Rhea" id="RHEA-COMP:10748"/>
        <dbReference type="ChEBI" id="CHEBI:83833"/>
        <dbReference type="ChEBI" id="CHEBI:83834"/>
        <dbReference type="EC" id="5.2.1.8"/>
    </reaction>
</comment>
<dbReference type="Pfam" id="PF00254">
    <property type="entry name" value="FKBP_C"/>
    <property type="match status" value="1"/>
</dbReference>
<comment type="similarity">
    <text evidence="4">Belongs to the FKBP-type PPIase family. FKBP1 subfamily.</text>
</comment>
<dbReference type="InterPro" id="IPR050689">
    <property type="entry name" value="FKBP-type_PPIase"/>
</dbReference>
<dbReference type="SUPFAM" id="SSF54534">
    <property type="entry name" value="FKBP-like"/>
    <property type="match status" value="1"/>
</dbReference>
<evidence type="ECO:0000313" key="7">
    <source>
        <dbReference type="EMBL" id="KAK6540079.1"/>
    </source>
</evidence>
<dbReference type="GO" id="GO:0003755">
    <property type="term" value="F:peptidyl-prolyl cis-trans isomerase activity"/>
    <property type="evidence" value="ECO:0007669"/>
    <property type="project" value="UniProtKB-KW"/>
</dbReference>
<feature type="domain" description="PPIase FKBP-type" evidence="6">
    <location>
        <begin position="20"/>
        <end position="108"/>
    </location>
</feature>
<sequence>MGVERTVLKEGDKTTFPQKGDTVSIHYTGTLTNGKKFDSSVDRGVPFNTQIGIGRVIKGWDEAVPQMSVGEKARLVISSDYAYGDRGFSNLIPPNSELIFEVELLGVKRK</sequence>
<dbReference type="AlphaFoldDB" id="A0AAV9XE19"/>
<evidence type="ECO:0000313" key="8">
    <source>
        <dbReference type="Proteomes" id="UP001365542"/>
    </source>
</evidence>
<protein>
    <recommendedName>
        <fullName evidence="5">peptidylprolyl isomerase</fullName>
        <ecNumber evidence="5">5.2.1.8</ecNumber>
    </recommendedName>
</protein>
<comment type="caution">
    <text evidence="7">The sequence shown here is derived from an EMBL/GenBank/DDBJ whole genome shotgun (WGS) entry which is preliminary data.</text>
</comment>
<evidence type="ECO:0000259" key="6">
    <source>
        <dbReference type="PROSITE" id="PS50059"/>
    </source>
</evidence>
<gene>
    <name evidence="7" type="primary">FPR1_1</name>
    <name evidence="7" type="ORF">TWF694_008909</name>
</gene>
<dbReference type="FunFam" id="3.10.50.40:FF:000025">
    <property type="entry name" value="Peptidylprolyl isomerase"/>
    <property type="match status" value="1"/>
</dbReference>
<dbReference type="PROSITE" id="PS50059">
    <property type="entry name" value="FKBP_PPIASE"/>
    <property type="match status" value="1"/>
</dbReference>
<name>A0AAV9XE19_9PEZI</name>
<evidence type="ECO:0000256" key="4">
    <source>
        <dbReference type="ARBA" id="ARBA00038106"/>
    </source>
</evidence>
<evidence type="ECO:0000256" key="5">
    <source>
        <dbReference type="PROSITE-ProRule" id="PRU00277"/>
    </source>
</evidence>
<dbReference type="InterPro" id="IPR046357">
    <property type="entry name" value="PPIase_dom_sf"/>
</dbReference>
<accession>A0AAV9XE19</accession>
<proteinExistence type="inferred from homology"/>